<dbReference type="InterPro" id="IPR036869">
    <property type="entry name" value="J_dom_sf"/>
</dbReference>
<dbReference type="SUPFAM" id="SSF46565">
    <property type="entry name" value="Chaperone J-domain"/>
    <property type="match status" value="1"/>
</dbReference>
<organism evidence="1 2">
    <name type="scientific">Craurococcus roseus</name>
    <dbReference type="NCBI Taxonomy" id="77585"/>
    <lineage>
        <taxon>Bacteria</taxon>
        <taxon>Pseudomonadati</taxon>
        <taxon>Pseudomonadota</taxon>
        <taxon>Alphaproteobacteria</taxon>
        <taxon>Acetobacterales</taxon>
        <taxon>Acetobacteraceae</taxon>
        <taxon>Craurococcus</taxon>
    </lineage>
</organism>
<reference evidence="1 2" key="1">
    <citation type="journal article" date="2019" name="Int. J. Syst. Evol. Microbiol.">
        <title>The Global Catalogue of Microorganisms (GCM) 10K type strain sequencing project: providing services to taxonomists for standard genome sequencing and annotation.</title>
        <authorList>
            <consortium name="The Broad Institute Genomics Platform"/>
            <consortium name="The Broad Institute Genome Sequencing Center for Infectious Disease"/>
            <person name="Wu L."/>
            <person name="Ma J."/>
        </authorList>
    </citation>
    <scope>NUCLEOTIDE SEQUENCE [LARGE SCALE GENOMIC DNA]</scope>
    <source>
        <strain evidence="1 2">JCM 9933</strain>
    </source>
</reference>
<dbReference type="CDD" id="cd06257">
    <property type="entry name" value="DnaJ"/>
    <property type="match status" value="1"/>
</dbReference>
<dbReference type="RefSeq" id="WP_343893972.1">
    <property type="nucleotide sequence ID" value="NZ_BAAAFZ010000008.1"/>
</dbReference>
<dbReference type="Proteomes" id="UP001501588">
    <property type="component" value="Unassembled WGS sequence"/>
</dbReference>
<gene>
    <name evidence="1" type="ORF">GCM10009416_09130</name>
</gene>
<evidence type="ECO:0008006" key="3">
    <source>
        <dbReference type="Google" id="ProtNLM"/>
    </source>
</evidence>
<comment type="caution">
    <text evidence="1">The sequence shown here is derived from an EMBL/GenBank/DDBJ whole genome shotgun (WGS) entry which is preliminary data.</text>
</comment>
<sequence>MSREAAEAVLRRHGLDAAGLAADELKRRWQELARRHHPDLGGDTRAMQEINAAYSFLKPQAGGGLRDTTSPRVGGVPVWAWAGNALGTVPDEVISRDDYSDRNFLKKRLWEMSGCSKEEWTLWAFDGREFLPPVVAYGSEAIFPEMGRAMLHHGRRGFRWPRAVLAQAPNERYEVLLLHADRRPLDPPVAMSLSCPGGLARDRAFAIDLPGYLDSLAARRRS</sequence>
<evidence type="ECO:0000313" key="1">
    <source>
        <dbReference type="EMBL" id="GAA0572645.1"/>
    </source>
</evidence>
<protein>
    <recommendedName>
        <fullName evidence="3">J domain-containing protein</fullName>
    </recommendedName>
</protein>
<proteinExistence type="predicted"/>
<evidence type="ECO:0000313" key="2">
    <source>
        <dbReference type="Proteomes" id="UP001501588"/>
    </source>
</evidence>
<name>A0ABN1ERH4_9PROT</name>
<dbReference type="InterPro" id="IPR001623">
    <property type="entry name" value="DnaJ_domain"/>
</dbReference>
<dbReference type="EMBL" id="BAAAFZ010000008">
    <property type="protein sequence ID" value="GAA0572645.1"/>
    <property type="molecule type" value="Genomic_DNA"/>
</dbReference>
<accession>A0ABN1ERH4</accession>
<keyword evidence="2" id="KW-1185">Reference proteome</keyword>
<dbReference type="Gene3D" id="1.10.287.110">
    <property type="entry name" value="DnaJ domain"/>
    <property type="match status" value="1"/>
</dbReference>